<dbReference type="InterPro" id="IPR022409">
    <property type="entry name" value="PKD/Chitinase_dom"/>
</dbReference>
<dbReference type="FunFam" id="2.60.120.380:FF:000012">
    <property type="entry name" value="Microbial collagenase"/>
    <property type="match status" value="1"/>
</dbReference>
<dbReference type="FunFam" id="2.60.40.10:FF:000270">
    <property type="entry name" value="Cell surface protein"/>
    <property type="match status" value="1"/>
</dbReference>
<keyword evidence="9" id="KW-0732">Signal</keyword>
<dbReference type="GO" id="GO:0034701">
    <property type="term" value="F:tripeptidase activity"/>
    <property type="evidence" value="ECO:0007669"/>
    <property type="project" value="UniProtKB-ARBA"/>
</dbReference>
<comment type="cofactor">
    <cofactor evidence="3">
        <name>Zn(2+)</name>
        <dbReference type="ChEBI" id="CHEBI:29105"/>
    </cofactor>
</comment>
<gene>
    <name evidence="21" type="primary">colA_1</name>
    <name evidence="21" type="ORF">NCTC503_01706</name>
</gene>
<dbReference type="GO" id="GO:0005576">
    <property type="term" value="C:extracellular region"/>
    <property type="evidence" value="ECO:0007669"/>
    <property type="project" value="UniProtKB-SubCell"/>
</dbReference>
<evidence type="ECO:0000256" key="14">
    <source>
        <dbReference type="ARBA" id="ARBA00023026"/>
    </source>
</evidence>
<dbReference type="GO" id="GO:0005509">
    <property type="term" value="F:calcium ion binding"/>
    <property type="evidence" value="ECO:0007669"/>
    <property type="project" value="UniProtKB-ARBA"/>
</dbReference>
<dbReference type="FunFam" id="3.30.980.50:FF:000001">
    <property type="entry name" value="Microbial collagenase"/>
    <property type="match status" value="1"/>
</dbReference>
<evidence type="ECO:0000256" key="5">
    <source>
        <dbReference type="ARBA" id="ARBA00012653"/>
    </source>
</evidence>
<evidence type="ECO:0000256" key="4">
    <source>
        <dbReference type="ARBA" id="ARBA00004613"/>
    </source>
</evidence>
<dbReference type="SUPFAM" id="SSF49299">
    <property type="entry name" value="PKD domain"/>
    <property type="match status" value="1"/>
</dbReference>
<keyword evidence="14" id="KW-0843">Virulence</keyword>
<dbReference type="GO" id="GO:0004222">
    <property type="term" value="F:metalloendopeptidase activity"/>
    <property type="evidence" value="ECO:0007669"/>
    <property type="project" value="UniProtKB-EC"/>
</dbReference>
<dbReference type="Proteomes" id="UP000308489">
    <property type="component" value="Chromosome 1"/>
</dbReference>
<evidence type="ECO:0000256" key="17">
    <source>
        <dbReference type="ARBA" id="ARBA00034318"/>
    </source>
</evidence>
<dbReference type="GO" id="GO:0008270">
    <property type="term" value="F:zinc ion binding"/>
    <property type="evidence" value="ECO:0007669"/>
    <property type="project" value="InterPro"/>
</dbReference>
<dbReference type="Pfam" id="PF18911">
    <property type="entry name" value="PKD_4"/>
    <property type="match status" value="1"/>
</dbReference>
<comment type="subcellular location">
    <subcellularLocation>
        <location evidence="4">Secreted</location>
    </subcellularLocation>
</comment>
<sequence>MKKNILKILMDSYSKESKIQTVRRVTSVSLLAVYLTMNTSSLVLAKPIENTNDTSIKNVEKLRNAPNEENSKKVEDSKNDKVEHVKNIEEAKVEQVAPEVKSKSTLRSASIANTNSEKYDFEYLNGLSYTELTNLIKNIKWNQINGLFNYSTGSQKFFGDKNRVQAIINALQESGRTYTANDMKGIETFTEVLRAGFYLGYYNDGLSYLNDRNFQDKCIPAMIAIQKNPNFKLGTAVQDEVITSLGKLIGNASANAEVVNNCVPVLKQFRENLNQYAPDYVKGTAVNELIKGIEFDFSGAAYEKDVKTMPWYGKIDPFINELKALGLYGNITSATEWASDVGIYYLSKFGLYSTNRNDIVQSLEKAVDMYKYGKIAFVAMERITWDYDGIGSNGKKVDHDKFLDDAEKHYLPKTYTFDNGTFIIRAGDKVSEEKIKRLYWASREVKSQFHRVVGNDKALEVGNADDVLTMKIFNSPEEYKFNTNINGVSTDNGGLYIEPRGTFYTYERTPQQSIFSLEELFRHEYTHYLQARYLVDGLWGQGPFYEKNRLTWFDEGTAEFFAGSTRTSGVLPRKSILGYLAKDKVDHRYSLKKTLNSGYDDSDWMFYNYGFAVAHYLYEKDMPTFIKMNKAILNTDVKSYDEIIKKLSDDANKNTEYQNHIQELADKYQGAGIPLVSDDYLKDHGYKKASEVYSEISKAASLTNTSVTAEKSQYFNTFTLRGTYTGETSKGEFKDWDEMSKKLDGTLESLAKNSWSGYKTLTAYFTNYRVTSDNKVQYDVVFHGVLTDNADISNNKAPIAKVTGPSTGAVGRNIEFSGKDSKDEDGKIVSYDWDFGDGATSRGKNSVHAYKKAGTYNVTLKVTDDKGATATESFTIEIKNEDTTTPITKEMEPNDDIKEANGPIVEGVTVKGDLNGSDDADTFYFDVKEDGDVTIELPYSGSSNFTWLVYKEGDDQNHIASGIDKNNSKVGTFKSTKGRHYVFIYKHDSASNISYSLNIKGLGNEKLKEKENNDSSDKATVIPNFNTTMQGSLLGDDSRDYYSFEVKEEGEVNIELDKKDEFGVTWTLHPESNINDRITYGQVDGNKVSNKVKLRPGKYYLLVYKYSGSGNYELRVNK</sequence>
<comment type="similarity">
    <text evidence="17">Belongs to the peptidase M9B family. Collagenase subfamily.</text>
</comment>
<evidence type="ECO:0000256" key="16">
    <source>
        <dbReference type="ARBA" id="ARBA00023145"/>
    </source>
</evidence>
<protein>
    <recommendedName>
        <fullName evidence="5">microbial collagenase</fullName>
        <ecNumber evidence="5">3.4.24.3</ecNumber>
    </recommendedName>
    <alternativeName>
        <fullName evidence="18">Microbial collagenase</fullName>
    </alternativeName>
</protein>
<dbReference type="RefSeq" id="WP_138210331.1">
    <property type="nucleotide sequence ID" value="NZ_CBCRUQ010000005.1"/>
</dbReference>
<feature type="domain" description="PKD" evidence="20">
    <location>
        <begin position="797"/>
        <end position="885"/>
    </location>
</feature>
<keyword evidence="22" id="KW-1185">Reference proteome</keyword>
<evidence type="ECO:0000313" key="21">
    <source>
        <dbReference type="EMBL" id="VTQ90952.1"/>
    </source>
</evidence>
<organism evidence="21 22">
    <name type="scientific">Hathewaya histolytica</name>
    <name type="common">Clostridium histolyticum</name>
    <dbReference type="NCBI Taxonomy" id="1498"/>
    <lineage>
        <taxon>Bacteria</taxon>
        <taxon>Bacillati</taxon>
        <taxon>Bacillota</taxon>
        <taxon>Clostridia</taxon>
        <taxon>Eubacteriales</taxon>
        <taxon>Clostridiaceae</taxon>
        <taxon>Hathewaya</taxon>
    </lineage>
</organism>
<keyword evidence="16" id="KW-0865">Zymogen</keyword>
<proteinExistence type="inferred from homology"/>
<evidence type="ECO:0000256" key="2">
    <source>
        <dbReference type="ARBA" id="ARBA00001913"/>
    </source>
</evidence>
<evidence type="ECO:0000256" key="10">
    <source>
        <dbReference type="ARBA" id="ARBA00022737"/>
    </source>
</evidence>
<dbReference type="PANTHER" id="PTHR13062:SF9">
    <property type="entry name" value="MICROBIAL COLLAGENASE"/>
    <property type="match status" value="1"/>
</dbReference>
<dbReference type="Gene3D" id="3.40.30.160">
    <property type="entry name" value="Collagenase ColT, N-terminal domain"/>
    <property type="match status" value="1"/>
</dbReference>
<evidence type="ECO:0000256" key="15">
    <source>
        <dbReference type="ARBA" id="ARBA00023049"/>
    </source>
</evidence>
<dbReference type="Gene3D" id="2.60.120.380">
    <property type="match status" value="2"/>
</dbReference>
<keyword evidence="10" id="KW-0677">Repeat</keyword>
<dbReference type="GO" id="GO:0005518">
    <property type="term" value="F:collagen binding"/>
    <property type="evidence" value="ECO:0007669"/>
    <property type="project" value="UniProtKB-ARBA"/>
</dbReference>
<dbReference type="EC" id="3.4.24.3" evidence="5"/>
<dbReference type="Gene3D" id="1.10.390.20">
    <property type="match status" value="1"/>
</dbReference>
<evidence type="ECO:0000259" key="20">
    <source>
        <dbReference type="PROSITE" id="PS50093"/>
    </source>
</evidence>
<dbReference type="Gene3D" id="2.60.40.10">
    <property type="entry name" value="Immunoglobulins"/>
    <property type="match status" value="1"/>
</dbReference>
<evidence type="ECO:0000256" key="9">
    <source>
        <dbReference type="ARBA" id="ARBA00022729"/>
    </source>
</evidence>
<keyword evidence="7" id="KW-0645">Protease</keyword>
<evidence type="ECO:0000313" key="22">
    <source>
        <dbReference type="Proteomes" id="UP000308489"/>
    </source>
</evidence>
<evidence type="ECO:0000256" key="1">
    <source>
        <dbReference type="ARBA" id="ARBA00000424"/>
    </source>
</evidence>
<name>A0A4U9RG91_HATHI</name>
<dbReference type="EMBL" id="LR590481">
    <property type="protein sequence ID" value="VTQ90952.1"/>
    <property type="molecule type" value="Genomic_DNA"/>
</dbReference>
<dbReference type="Pfam" id="PF01752">
    <property type="entry name" value="Peptidase_M9"/>
    <property type="match status" value="1"/>
</dbReference>
<accession>A0A4U9RG91</accession>
<keyword evidence="13" id="KW-0106">Calcium</keyword>
<dbReference type="InterPro" id="IPR013783">
    <property type="entry name" value="Ig-like_fold"/>
</dbReference>
<dbReference type="Pfam" id="PF08453">
    <property type="entry name" value="Peptidase_M9_N"/>
    <property type="match status" value="1"/>
</dbReference>
<dbReference type="CDD" id="cd00146">
    <property type="entry name" value="PKD"/>
    <property type="match status" value="1"/>
</dbReference>
<feature type="active site" evidence="19">
    <location>
        <position position="524"/>
    </location>
</feature>
<dbReference type="Pfam" id="PF18496">
    <property type="entry name" value="ColG_sub"/>
    <property type="match status" value="1"/>
</dbReference>
<dbReference type="GO" id="GO:0032963">
    <property type="term" value="P:collagen metabolic process"/>
    <property type="evidence" value="ECO:0007669"/>
    <property type="project" value="UniProtKB-ARBA"/>
</dbReference>
<evidence type="ECO:0000256" key="3">
    <source>
        <dbReference type="ARBA" id="ARBA00001947"/>
    </source>
</evidence>
<evidence type="ECO:0000256" key="7">
    <source>
        <dbReference type="ARBA" id="ARBA00022670"/>
    </source>
</evidence>
<dbReference type="GO" id="GO:0006508">
    <property type="term" value="P:proteolysis"/>
    <property type="evidence" value="ECO:0007669"/>
    <property type="project" value="UniProtKB-KW"/>
</dbReference>
<dbReference type="KEGG" id="hhw:NCTC503_01706"/>
<dbReference type="SUPFAM" id="SSF89260">
    <property type="entry name" value="Collagen-binding domain"/>
    <property type="match status" value="2"/>
</dbReference>
<evidence type="ECO:0000256" key="8">
    <source>
        <dbReference type="ARBA" id="ARBA00022723"/>
    </source>
</evidence>
<dbReference type="SMART" id="SM00089">
    <property type="entry name" value="PKD"/>
    <property type="match status" value="1"/>
</dbReference>
<dbReference type="PANTHER" id="PTHR13062">
    <property type="entry name" value="COLLAGENASE"/>
    <property type="match status" value="1"/>
</dbReference>
<dbReference type="InterPro" id="IPR002169">
    <property type="entry name" value="Peptidase_M9A/M9B"/>
</dbReference>
<keyword evidence="6" id="KW-0964">Secreted</keyword>
<evidence type="ECO:0000256" key="18">
    <source>
        <dbReference type="ARBA" id="ARBA00034362"/>
    </source>
</evidence>
<dbReference type="PROSITE" id="PS50093">
    <property type="entry name" value="PKD"/>
    <property type="match status" value="1"/>
</dbReference>
<dbReference type="InterPro" id="IPR013661">
    <property type="entry name" value="Peptidase_M9_N_dom"/>
</dbReference>
<keyword evidence="15" id="KW-0482">Metalloprotease</keyword>
<dbReference type="Pfam" id="PF04151">
    <property type="entry name" value="PPC"/>
    <property type="match status" value="1"/>
</dbReference>
<dbReference type="PRINTS" id="PR00931">
    <property type="entry name" value="MICOLLPTASE"/>
</dbReference>
<reference evidence="21 22" key="1">
    <citation type="submission" date="2019-05" db="EMBL/GenBank/DDBJ databases">
        <authorList>
            <consortium name="Pathogen Informatics"/>
        </authorList>
    </citation>
    <scope>NUCLEOTIDE SEQUENCE [LARGE SCALE GENOMIC DNA]</scope>
    <source>
        <strain evidence="21 22">NCTC503</strain>
    </source>
</reference>
<evidence type="ECO:0000256" key="11">
    <source>
        <dbReference type="ARBA" id="ARBA00022801"/>
    </source>
</evidence>
<comment type="catalytic activity">
    <reaction evidence="1">
        <text>Digestion of native collagen in the triple helical region at Xaa-|-Gly bonds. With synthetic peptides, a preference is shown for Gly at P3 and P1', Pro and Ala at P2 and P2', and hydroxyproline, Ala or Arg at P3'.</text>
        <dbReference type="EC" id="3.4.24.3"/>
    </reaction>
</comment>
<dbReference type="Gene3D" id="3.30.980.50">
    <property type="match status" value="1"/>
</dbReference>
<dbReference type="OrthoDB" id="9798386at2"/>
<keyword evidence="11 21" id="KW-0378">Hydrolase</keyword>
<evidence type="ECO:0000256" key="6">
    <source>
        <dbReference type="ARBA" id="ARBA00022525"/>
    </source>
</evidence>
<dbReference type="InterPro" id="IPR007280">
    <property type="entry name" value="Peptidase_C_arc/bac"/>
</dbReference>
<keyword evidence="8" id="KW-0479">Metal-binding</keyword>
<dbReference type="AlphaFoldDB" id="A0A4U9RG91"/>
<evidence type="ECO:0000256" key="12">
    <source>
        <dbReference type="ARBA" id="ARBA00022833"/>
    </source>
</evidence>
<dbReference type="InterPro" id="IPR041379">
    <property type="entry name" value="ColG_subdomain"/>
</dbReference>
<dbReference type="InterPro" id="IPR000601">
    <property type="entry name" value="PKD_dom"/>
</dbReference>
<keyword evidence="12" id="KW-0862">Zinc</keyword>
<evidence type="ECO:0000256" key="13">
    <source>
        <dbReference type="ARBA" id="ARBA00022837"/>
    </source>
</evidence>
<evidence type="ECO:0000256" key="19">
    <source>
        <dbReference type="PIRSR" id="PIRSR602169-1"/>
    </source>
</evidence>
<dbReference type="InterPro" id="IPR035986">
    <property type="entry name" value="PKD_dom_sf"/>
</dbReference>
<dbReference type="SMR" id="A0A4U9RG91"/>
<comment type="cofactor">
    <cofactor evidence="2">
        <name>Ca(2+)</name>
        <dbReference type="ChEBI" id="CHEBI:29108"/>
    </cofactor>
</comment>